<dbReference type="PANTHER" id="PTHR42776">
    <property type="entry name" value="SERINE PEPTIDASE S9 FAMILY MEMBER"/>
    <property type="match status" value="1"/>
</dbReference>
<dbReference type="STRING" id="376686.Fjoh_3558"/>
<dbReference type="HOGENOM" id="CLU_014586_0_0_10"/>
<dbReference type="SUPFAM" id="SSF53474">
    <property type="entry name" value="alpha/beta-Hydrolases"/>
    <property type="match status" value="1"/>
</dbReference>
<dbReference type="eggNOG" id="COG1506">
    <property type="taxonomic scope" value="Bacteria"/>
</dbReference>
<dbReference type="PROSITE" id="PS51257">
    <property type="entry name" value="PROKAR_LIPOPROTEIN"/>
    <property type="match status" value="1"/>
</dbReference>
<accession>A5FDZ3</accession>
<evidence type="ECO:0000313" key="3">
    <source>
        <dbReference type="EMBL" id="ABQ06572.1"/>
    </source>
</evidence>
<dbReference type="InterPro" id="IPR001375">
    <property type="entry name" value="Peptidase_S9_cat"/>
</dbReference>
<gene>
    <name evidence="3" type="ordered locus">Fjoh_3558</name>
</gene>
<dbReference type="InterPro" id="IPR029058">
    <property type="entry name" value="AB_hydrolase_fold"/>
</dbReference>
<evidence type="ECO:0000256" key="1">
    <source>
        <dbReference type="ARBA" id="ARBA00022801"/>
    </source>
</evidence>
<dbReference type="ESTHER" id="cytjo-q1xxw1">
    <property type="family name" value="ACPH_Peptidase_S9"/>
</dbReference>
<dbReference type="Pfam" id="PF00326">
    <property type="entry name" value="Peptidase_S9"/>
    <property type="match status" value="1"/>
</dbReference>
<dbReference type="PANTHER" id="PTHR42776:SF27">
    <property type="entry name" value="DIPEPTIDYL PEPTIDASE FAMILY MEMBER 6"/>
    <property type="match status" value="1"/>
</dbReference>
<dbReference type="EMBL" id="CP000685">
    <property type="protein sequence ID" value="ABQ06572.1"/>
    <property type="molecule type" value="Genomic_DNA"/>
</dbReference>
<name>A5FDZ3_FLAJ1</name>
<sequence length="870" mass="100725">MKVINYISAVTFFRFTCFIFWLVSCPTLLGQVNQKRMLTPTDYQLWSKLYAGKISNNGKWVSYRLHYPYTDTDTLVLQKAEFTKKYLFPHCTTGKFNAELQFACISHDTLYLQNLKTGKTDIVSSTVAFDFSANHKFIVLFVKTSDKKLNLEIRNMAGNQIYQKKEISSYCFDPEQNGLIYTSLEHNLYNTELILFKNEIEKRILTTNHNVPVKKLFWKAGGISFMSHNHGQSCFYYYNVAKAKLNTLDSKSSGFPQGMQITDSPIGNAMHSENGRNVIIWLKEHNDLLQKTDPKKVQIWNTKDKLLFDYRKYLSNPKTSDKMAVWNMQDNTVIQITDRKFSNGFLSTDYNSAFIYDPIAYEPQSKQFCPFDLYIMDLKNGNRKPVIMNYTMDEKPSGSPDGAHLCYAKNGQWWIYSIMEDTHTCLTIDLPNSFFAEDNNRPSENPSYGIGGWTTDGEIILYDKYDLWKISLDGKIKKRLTQGREMQKTFRIKTFNSDPLQSVTESNKNSLDLKKRLLLETSDKETAQTGLGYWSIKSGMKDMVWESKKISQIKKAADKDIYMYVTENFESPPKLMLYDTKPKEIMQSNPQQKYFYWSRNEKIEYISDGIKTKGILFYPSNFKADKKYPMVVHIYERQFSYLNDYVNPSLISDDGFNVHNYTANGYFVLFPDINYEFGNLKKTVTNSVLAAVDTVIAKGLVAPEKVGLIGHSFGGYEVDLIITQTDRFAAAVSGAAITDLISTYLYVGPTFRRPDFFRTENHQLRIGKSLFEDMKSYLENSPVLLASGVNTPLLSWAGAEDRHVNSQQSMEFYLALRRQNKEHILLFYPDEEHGLEQKQNATDLNIRIMEWFNSYLKGANKKEWFSTYYQ</sequence>
<reference evidence="3 4" key="1">
    <citation type="journal article" date="2009" name="Appl. Environ. Microbiol.">
        <title>Novel features of the polysaccharide-digesting gliding bacterium Flavobacterium johnsoniae as revealed by genome sequence analysis.</title>
        <authorList>
            <person name="McBride M.J."/>
            <person name="Xie G."/>
            <person name="Martens E.C."/>
            <person name="Lapidus A."/>
            <person name="Henrissat B."/>
            <person name="Rhodes R.G."/>
            <person name="Goltsman E."/>
            <person name="Wang W."/>
            <person name="Xu J."/>
            <person name="Hunnicutt D.W."/>
            <person name="Staroscik A.M."/>
            <person name="Hoover T.R."/>
            <person name="Cheng Y.Q."/>
            <person name="Stein J.L."/>
        </authorList>
    </citation>
    <scope>NUCLEOTIDE SEQUENCE [LARGE SCALE GENOMIC DNA]</scope>
    <source>
        <strain evidence="4">ATCC 17061 / DSM 2064 / JCM 8514 / BCRC 14874 / CCUG 350202 / NBRC 14942 / NCIMB 11054 / UW101</strain>
    </source>
</reference>
<keyword evidence="1" id="KW-0378">Hydrolase</keyword>
<dbReference type="KEGG" id="fjo:Fjoh_3558"/>
<dbReference type="GO" id="GO:0004252">
    <property type="term" value="F:serine-type endopeptidase activity"/>
    <property type="evidence" value="ECO:0007669"/>
    <property type="project" value="TreeGrafter"/>
</dbReference>
<dbReference type="SUPFAM" id="SSF82171">
    <property type="entry name" value="DPP6 N-terminal domain-like"/>
    <property type="match status" value="1"/>
</dbReference>
<evidence type="ECO:0000313" key="4">
    <source>
        <dbReference type="Proteomes" id="UP000006694"/>
    </source>
</evidence>
<dbReference type="Gene3D" id="3.40.50.1820">
    <property type="entry name" value="alpha/beta hydrolase"/>
    <property type="match status" value="1"/>
</dbReference>
<dbReference type="AlphaFoldDB" id="A5FDZ3"/>
<proteinExistence type="predicted"/>
<dbReference type="eggNOG" id="COG0823">
    <property type="taxonomic scope" value="Bacteria"/>
</dbReference>
<dbReference type="Proteomes" id="UP000006694">
    <property type="component" value="Chromosome"/>
</dbReference>
<dbReference type="GO" id="GO:0006508">
    <property type="term" value="P:proteolysis"/>
    <property type="evidence" value="ECO:0007669"/>
    <property type="project" value="InterPro"/>
</dbReference>
<feature type="domain" description="Peptidase S9 prolyl oligopeptidase catalytic" evidence="2">
    <location>
        <begin position="679"/>
        <end position="858"/>
    </location>
</feature>
<protein>
    <submittedName>
        <fullName evidence="3">Peptidase family S9, prolyl oligopeptidase active site domain protein</fullName>
    </submittedName>
</protein>
<dbReference type="OrthoDB" id="9812921at2"/>
<evidence type="ECO:0000259" key="2">
    <source>
        <dbReference type="Pfam" id="PF00326"/>
    </source>
</evidence>
<dbReference type="InterPro" id="IPR011042">
    <property type="entry name" value="6-blade_b-propeller_TolB-like"/>
</dbReference>
<organism evidence="3 4">
    <name type="scientific">Flavobacterium johnsoniae (strain ATCC 17061 / DSM 2064 / JCM 8514 / BCRC 14874 / CCUG 350202 / NBRC 14942 / NCIMB 11054 / UW101)</name>
    <name type="common">Cytophaga johnsonae</name>
    <dbReference type="NCBI Taxonomy" id="376686"/>
    <lineage>
        <taxon>Bacteria</taxon>
        <taxon>Pseudomonadati</taxon>
        <taxon>Bacteroidota</taxon>
        <taxon>Flavobacteriia</taxon>
        <taxon>Flavobacteriales</taxon>
        <taxon>Flavobacteriaceae</taxon>
        <taxon>Flavobacterium</taxon>
    </lineage>
</organism>
<dbReference type="Gene3D" id="2.120.10.30">
    <property type="entry name" value="TolB, C-terminal domain"/>
    <property type="match status" value="1"/>
</dbReference>
<keyword evidence="4" id="KW-1185">Reference proteome</keyword>